<proteinExistence type="predicted"/>
<dbReference type="Proteomes" id="UP000308600">
    <property type="component" value="Unassembled WGS sequence"/>
</dbReference>
<organism evidence="1 2">
    <name type="scientific">Pluteus cervinus</name>
    <dbReference type="NCBI Taxonomy" id="181527"/>
    <lineage>
        <taxon>Eukaryota</taxon>
        <taxon>Fungi</taxon>
        <taxon>Dikarya</taxon>
        <taxon>Basidiomycota</taxon>
        <taxon>Agaricomycotina</taxon>
        <taxon>Agaricomycetes</taxon>
        <taxon>Agaricomycetidae</taxon>
        <taxon>Agaricales</taxon>
        <taxon>Pluteineae</taxon>
        <taxon>Pluteaceae</taxon>
        <taxon>Pluteus</taxon>
    </lineage>
</organism>
<sequence length="547" mass="60046">MKATPFLYWTGPGASIIHVVVLTSSFLSLLFSLSSSHWSFQFGANARITNRTIDDTLGDAATGFKPVYRPQASGVWERPSCQDCALLPDTTMVYDNTWTAATYHPGLGSMSVELQFTGVAIYIFLILANPQDASITGKTVASFILDGQHVGDFEHDPSTTSTDFQYDSLAFATTRLSNTTHNLTMATTGNESIYANFDYAIYSFDEGALEPSTSRTRHGGSTTTTTPLGRASKAPSGALVGGVVGGVILFIIVLFAALFFLLLRRRRQKEKAANLYPRPLIIQPPPPMAQSPMIYTSYNVSSAHKTEHYESPTTFNLEESHSGLIGSPTAGCSSRDASYPAGVPSMQQYLVPNRRQSASVLSPLPASMMLSARNLPGWTTTPTTEEGHSPLDTSSPFRVHPPSSGHFARPDDHPAPHITLESRSTTATATPEQLRRERQQELDLTTATIQQEMRQLNQEAGWMTSTSLVPSTFRSGSTRSAGNEDGRVRPDEYGYPVGREVEELKQQIRMMNERIEYLQKQYLSPWALGLTDEPPPGYSRNEPQNRV</sequence>
<keyword evidence="2" id="KW-1185">Reference proteome</keyword>
<protein>
    <submittedName>
        <fullName evidence="1">Uncharacterized protein</fullName>
    </submittedName>
</protein>
<reference evidence="1 2" key="1">
    <citation type="journal article" date="2019" name="Nat. Ecol. Evol.">
        <title>Megaphylogeny resolves global patterns of mushroom evolution.</title>
        <authorList>
            <person name="Varga T."/>
            <person name="Krizsan K."/>
            <person name="Foldi C."/>
            <person name="Dima B."/>
            <person name="Sanchez-Garcia M."/>
            <person name="Sanchez-Ramirez S."/>
            <person name="Szollosi G.J."/>
            <person name="Szarkandi J.G."/>
            <person name="Papp V."/>
            <person name="Albert L."/>
            <person name="Andreopoulos W."/>
            <person name="Angelini C."/>
            <person name="Antonin V."/>
            <person name="Barry K.W."/>
            <person name="Bougher N.L."/>
            <person name="Buchanan P."/>
            <person name="Buyck B."/>
            <person name="Bense V."/>
            <person name="Catcheside P."/>
            <person name="Chovatia M."/>
            <person name="Cooper J."/>
            <person name="Damon W."/>
            <person name="Desjardin D."/>
            <person name="Finy P."/>
            <person name="Geml J."/>
            <person name="Haridas S."/>
            <person name="Hughes K."/>
            <person name="Justo A."/>
            <person name="Karasinski D."/>
            <person name="Kautmanova I."/>
            <person name="Kiss B."/>
            <person name="Kocsube S."/>
            <person name="Kotiranta H."/>
            <person name="LaButti K.M."/>
            <person name="Lechner B.E."/>
            <person name="Liimatainen K."/>
            <person name="Lipzen A."/>
            <person name="Lukacs Z."/>
            <person name="Mihaltcheva S."/>
            <person name="Morgado L.N."/>
            <person name="Niskanen T."/>
            <person name="Noordeloos M.E."/>
            <person name="Ohm R.A."/>
            <person name="Ortiz-Santana B."/>
            <person name="Ovrebo C."/>
            <person name="Racz N."/>
            <person name="Riley R."/>
            <person name="Savchenko A."/>
            <person name="Shiryaev A."/>
            <person name="Soop K."/>
            <person name="Spirin V."/>
            <person name="Szebenyi C."/>
            <person name="Tomsovsky M."/>
            <person name="Tulloss R.E."/>
            <person name="Uehling J."/>
            <person name="Grigoriev I.V."/>
            <person name="Vagvolgyi C."/>
            <person name="Papp T."/>
            <person name="Martin F.M."/>
            <person name="Miettinen O."/>
            <person name="Hibbett D.S."/>
            <person name="Nagy L.G."/>
        </authorList>
    </citation>
    <scope>NUCLEOTIDE SEQUENCE [LARGE SCALE GENOMIC DNA]</scope>
    <source>
        <strain evidence="1 2">NL-1719</strain>
    </source>
</reference>
<evidence type="ECO:0000313" key="2">
    <source>
        <dbReference type="Proteomes" id="UP000308600"/>
    </source>
</evidence>
<dbReference type="EMBL" id="ML208577">
    <property type="protein sequence ID" value="TFK62491.1"/>
    <property type="molecule type" value="Genomic_DNA"/>
</dbReference>
<evidence type="ECO:0000313" key="1">
    <source>
        <dbReference type="EMBL" id="TFK62491.1"/>
    </source>
</evidence>
<gene>
    <name evidence="1" type="ORF">BDN72DRAFT_903173</name>
</gene>
<name>A0ACD3AA50_9AGAR</name>
<accession>A0ACD3AA50</accession>